<keyword evidence="3" id="KW-1185">Reference proteome</keyword>
<sequence>MPELLQSGAERSIKGDENPFTVEESHFAEAKYYQKNKTIEPQMKEALETPLVKPSILPKDDEVTKALEGLTIPMIQLEKVASVPLKSFVPPASGSKVEHGTIGPKAYDLLVKAGTDHANVQIQHVMIYPQRQRATIRLNPERKRDRPWKPKDLGCKTSDIKLPSRNKKVWRPKEKGNKNMTFHITVEEGETQLEDAIDAPPGLEEYINATVDELKEINLGTTEDPRPTYVSALLTPEEEAEYVSPLIEFRDVFAWTYSEMPGLNPKVVVHHLAVKKGSRPVKKGQRRFHPELVPSIEAEVNRLIDTGFIREVVYPTWLTNIVPLRKKNG</sequence>
<dbReference type="AlphaFoldDB" id="A0AAV3P033"/>
<dbReference type="InterPro" id="IPR053134">
    <property type="entry name" value="RNA-dir_DNA_polymerase"/>
</dbReference>
<organism evidence="2 3">
    <name type="scientific">Lithospermum erythrorhizon</name>
    <name type="common">Purple gromwell</name>
    <name type="synonym">Lithospermum officinale var. erythrorhizon</name>
    <dbReference type="NCBI Taxonomy" id="34254"/>
    <lineage>
        <taxon>Eukaryota</taxon>
        <taxon>Viridiplantae</taxon>
        <taxon>Streptophyta</taxon>
        <taxon>Embryophyta</taxon>
        <taxon>Tracheophyta</taxon>
        <taxon>Spermatophyta</taxon>
        <taxon>Magnoliopsida</taxon>
        <taxon>eudicotyledons</taxon>
        <taxon>Gunneridae</taxon>
        <taxon>Pentapetalae</taxon>
        <taxon>asterids</taxon>
        <taxon>lamiids</taxon>
        <taxon>Boraginales</taxon>
        <taxon>Boraginaceae</taxon>
        <taxon>Boraginoideae</taxon>
        <taxon>Lithospermeae</taxon>
        <taxon>Lithospermum</taxon>
    </lineage>
</organism>
<proteinExistence type="predicted"/>
<evidence type="ECO:0000256" key="1">
    <source>
        <dbReference type="SAM" id="MobiDB-lite"/>
    </source>
</evidence>
<evidence type="ECO:0000313" key="3">
    <source>
        <dbReference type="Proteomes" id="UP001454036"/>
    </source>
</evidence>
<dbReference type="PANTHER" id="PTHR24559:SF439">
    <property type="entry name" value="RETROTRANSPOSON, UNCLASSIFIED-LIKE PROTEIN"/>
    <property type="match status" value="1"/>
</dbReference>
<gene>
    <name evidence="2" type="ORF">LIER_04917</name>
</gene>
<evidence type="ECO:0000313" key="2">
    <source>
        <dbReference type="EMBL" id="GAA0144482.1"/>
    </source>
</evidence>
<dbReference type="InterPro" id="IPR043502">
    <property type="entry name" value="DNA/RNA_pol_sf"/>
</dbReference>
<name>A0AAV3P033_LITER</name>
<dbReference type="SUPFAM" id="SSF56672">
    <property type="entry name" value="DNA/RNA polymerases"/>
    <property type="match status" value="1"/>
</dbReference>
<reference evidence="2 3" key="1">
    <citation type="submission" date="2024-01" db="EMBL/GenBank/DDBJ databases">
        <title>The complete chloroplast genome sequence of Lithospermum erythrorhizon: insights into the phylogenetic relationship among Boraginaceae species and the maternal lineages of purple gromwells.</title>
        <authorList>
            <person name="Okada T."/>
            <person name="Watanabe K."/>
        </authorList>
    </citation>
    <scope>NUCLEOTIDE SEQUENCE [LARGE SCALE GENOMIC DNA]</scope>
</reference>
<feature type="region of interest" description="Disordered" evidence="1">
    <location>
        <begin position="1"/>
        <end position="20"/>
    </location>
</feature>
<accession>A0AAV3P033</accession>
<dbReference type="EMBL" id="BAABME010000652">
    <property type="protein sequence ID" value="GAA0144482.1"/>
    <property type="molecule type" value="Genomic_DNA"/>
</dbReference>
<protein>
    <recommendedName>
        <fullName evidence="4">Reverse transcriptase domain-containing protein</fullName>
    </recommendedName>
</protein>
<dbReference type="PANTHER" id="PTHR24559">
    <property type="entry name" value="TRANSPOSON TY3-I GAG-POL POLYPROTEIN"/>
    <property type="match status" value="1"/>
</dbReference>
<dbReference type="Gene3D" id="3.10.10.10">
    <property type="entry name" value="HIV Type 1 Reverse Transcriptase, subunit A, domain 1"/>
    <property type="match status" value="1"/>
</dbReference>
<evidence type="ECO:0008006" key="4">
    <source>
        <dbReference type="Google" id="ProtNLM"/>
    </source>
</evidence>
<dbReference type="Proteomes" id="UP001454036">
    <property type="component" value="Unassembled WGS sequence"/>
</dbReference>
<feature type="compositionally biased region" description="Basic and acidic residues" evidence="1">
    <location>
        <begin position="11"/>
        <end position="20"/>
    </location>
</feature>
<comment type="caution">
    <text evidence="2">The sequence shown here is derived from an EMBL/GenBank/DDBJ whole genome shotgun (WGS) entry which is preliminary data.</text>
</comment>